<gene>
    <name evidence="1" type="ORF">OXYTRIMIC_421</name>
</gene>
<dbReference type="AlphaFoldDB" id="A0A073I074"/>
<proteinExistence type="predicted"/>
<protein>
    <submittedName>
        <fullName evidence="1">Uncharacterized protein</fullName>
    </submittedName>
</protein>
<keyword evidence="2" id="KW-1185">Reference proteome</keyword>
<sequence length="76" mass="8937">MLDNVQKNKQSTKVGKVAFNQNLYKITEMRKSQFIQHFEELLSGRDSIISHDPDVQTFKVICKPYETLEPDFRVFS</sequence>
<name>A0A073I074_9SPIT</name>
<organism evidence="1 2">
    <name type="scientific">Oxytricha trifallax</name>
    <dbReference type="NCBI Taxonomy" id="1172189"/>
    <lineage>
        <taxon>Eukaryota</taxon>
        <taxon>Sar</taxon>
        <taxon>Alveolata</taxon>
        <taxon>Ciliophora</taxon>
        <taxon>Intramacronucleata</taxon>
        <taxon>Spirotrichea</taxon>
        <taxon>Stichotrichia</taxon>
        <taxon>Sporadotrichida</taxon>
        <taxon>Oxytrichidae</taxon>
        <taxon>Oxytrichinae</taxon>
        <taxon>Oxytricha</taxon>
    </lineage>
</organism>
<comment type="caution">
    <text evidence="1">The sequence shown here is derived from an EMBL/GenBank/DDBJ whole genome shotgun (WGS) entry which is preliminary data.</text>
</comment>
<dbReference type="Proteomes" id="UP000053232">
    <property type="component" value="Unassembled WGS sequence"/>
</dbReference>
<dbReference type="EMBL" id="ARYC01002550">
    <property type="protein sequence ID" value="KEJ82886.1"/>
    <property type="molecule type" value="Genomic_DNA"/>
</dbReference>
<accession>A0A073I074</accession>
<reference evidence="2" key="1">
    <citation type="journal article" date="2014" name="Cell">
        <title>The Architecture of a Scrambled Genome Reveals Massive Levels of Genomic Rearrangement during Development.</title>
        <authorList>
            <person name="Chen X."/>
            <person name="Bracht J.R."/>
            <person name="Goldman A.D."/>
            <person name="Dolzhenko E."/>
            <person name="Clay D.M."/>
            <person name="Swart E.C."/>
            <person name="Perlman D.H."/>
            <person name="Doak T.G."/>
            <person name="Stuart A."/>
            <person name="Amemiya C.T."/>
            <person name="Sebra R.P."/>
            <person name="Landweber L.F."/>
        </authorList>
    </citation>
    <scope>NUCLEOTIDE SEQUENCE [LARGE SCALE GENOMIC DNA]</scope>
    <source>
        <strain evidence="2">JRB310</strain>
    </source>
</reference>
<evidence type="ECO:0000313" key="1">
    <source>
        <dbReference type="EMBL" id="KEJ82886.1"/>
    </source>
</evidence>
<evidence type="ECO:0000313" key="2">
    <source>
        <dbReference type="Proteomes" id="UP000053232"/>
    </source>
</evidence>